<evidence type="ECO:0000313" key="13">
    <source>
        <dbReference type="EMBL" id="NXT25822.1"/>
    </source>
</evidence>
<dbReference type="GO" id="GO:0005634">
    <property type="term" value="C:nucleus"/>
    <property type="evidence" value="ECO:0007669"/>
    <property type="project" value="UniProtKB-SubCell"/>
</dbReference>
<dbReference type="PROSITE" id="PS00028">
    <property type="entry name" value="ZINC_FINGER_C2H2_1"/>
    <property type="match status" value="2"/>
</dbReference>
<evidence type="ECO:0000256" key="6">
    <source>
        <dbReference type="ARBA" id="ARBA00022833"/>
    </source>
</evidence>
<evidence type="ECO:0000256" key="8">
    <source>
        <dbReference type="ARBA" id="ARBA00023125"/>
    </source>
</evidence>
<evidence type="ECO:0000256" key="4">
    <source>
        <dbReference type="ARBA" id="ARBA00022737"/>
    </source>
</evidence>
<keyword evidence="6" id="KW-0862">Zinc</keyword>
<dbReference type="SMART" id="SM00355">
    <property type="entry name" value="ZnF_C2H2"/>
    <property type="match status" value="3"/>
</dbReference>
<dbReference type="InterPro" id="IPR050826">
    <property type="entry name" value="Krueppel_C2H2_ZnFinger"/>
</dbReference>
<evidence type="ECO:0000259" key="12">
    <source>
        <dbReference type="PROSITE" id="PS50157"/>
    </source>
</evidence>
<evidence type="ECO:0000256" key="2">
    <source>
        <dbReference type="ARBA" id="ARBA00006991"/>
    </source>
</evidence>
<dbReference type="FunFam" id="3.30.160.60:FF:000100">
    <property type="entry name" value="Zinc finger 45-like"/>
    <property type="match status" value="1"/>
</dbReference>
<evidence type="ECO:0000256" key="10">
    <source>
        <dbReference type="ARBA" id="ARBA00023242"/>
    </source>
</evidence>
<feature type="non-terminal residue" evidence="13">
    <location>
        <position position="113"/>
    </location>
</feature>
<dbReference type="PANTHER" id="PTHR24377">
    <property type="entry name" value="IP01015P-RELATED"/>
    <property type="match status" value="1"/>
</dbReference>
<dbReference type="InterPro" id="IPR036236">
    <property type="entry name" value="Znf_C2H2_sf"/>
</dbReference>
<gene>
    <name evidence="13" type="primary">Znf697</name>
    <name evidence="13" type="ORF">SYRPAR_R03087</name>
</gene>
<dbReference type="SUPFAM" id="SSF57667">
    <property type="entry name" value="beta-beta-alpha zinc fingers"/>
    <property type="match status" value="2"/>
</dbReference>
<keyword evidence="3" id="KW-0479">Metal-binding</keyword>
<evidence type="ECO:0000256" key="9">
    <source>
        <dbReference type="ARBA" id="ARBA00023163"/>
    </source>
</evidence>
<keyword evidence="7" id="KW-0805">Transcription regulation</keyword>
<dbReference type="GO" id="GO:0003677">
    <property type="term" value="F:DNA binding"/>
    <property type="evidence" value="ECO:0007669"/>
    <property type="project" value="UniProtKB-KW"/>
</dbReference>
<feature type="non-terminal residue" evidence="13">
    <location>
        <position position="1"/>
    </location>
</feature>
<reference evidence="13 14" key="1">
    <citation type="submission" date="2019-09" db="EMBL/GenBank/DDBJ databases">
        <title>Bird 10,000 Genomes (B10K) Project - Family phase.</title>
        <authorList>
            <person name="Zhang G."/>
        </authorList>
    </citation>
    <scope>NUCLEOTIDE SEQUENCE [LARGE SCALE GENOMIC DNA]</scope>
    <source>
        <strain evidence="13">B10K-DU-003-42</strain>
        <tissue evidence="13">Mixed tissue sample</tissue>
    </source>
</reference>
<sequence length="113" mass="13059">CPKCNKGFRCYSDLIKHRGTHTGEKAFIFSEYGENFRMSSHLISCRRKALPLKPTLATNERPFGCMQCGKGFSDFLTLSQHQRTHKGEKPYLHAQCGKCFKRSTRANRHQQIH</sequence>
<proteinExistence type="inferred from homology"/>
<evidence type="ECO:0000256" key="7">
    <source>
        <dbReference type="ARBA" id="ARBA00023015"/>
    </source>
</evidence>
<feature type="domain" description="C2H2-type" evidence="12">
    <location>
        <begin position="1"/>
        <end position="26"/>
    </location>
</feature>
<dbReference type="GO" id="GO:0008270">
    <property type="term" value="F:zinc ion binding"/>
    <property type="evidence" value="ECO:0007669"/>
    <property type="project" value="UniProtKB-KW"/>
</dbReference>
<organism evidence="13 14">
    <name type="scientific">Syrrhaptes paradoxus</name>
    <name type="common">Pallas's sandgrouse</name>
    <dbReference type="NCBI Taxonomy" id="302527"/>
    <lineage>
        <taxon>Eukaryota</taxon>
        <taxon>Metazoa</taxon>
        <taxon>Chordata</taxon>
        <taxon>Craniata</taxon>
        <taxon>Vertebrata</taxon>
        <taxon>Euteleostomi</taxon>
        <taxon>Archelosauria</taxon>
        <taxon>Archosauria</taxon>
        <taxon>Dinosauria</taxon>
        <taxon>Saurischia</taxon>
        <taxon>Theropoda</taxon>
        <taxon>Coelurosauria</taxon>
        <taxon>Aves</taxon>
        <taxon>Neognathae</taxon>
        <taxon>Neoaves</taxon>
        <taxon>Columbimorphae</taxon>
        <taxon>Pterocliformes</taxon>
        <taxon>Pteroclidae</taxon>
        <taxon>Syrrhaptes</taxon>
    </lineage>
</organism>
<dbReference type="AlphaFoldDB" id="A0A7L3B067"/>
<name>A0A7L3B067_9AVES</name>
<evidence type="ECO:0000256" key="1">
    <source>
        <dbReference type="ARBA" id="ARBA00004123"/>
    </source>
</evidence>
<dbReference type="Pfam" id="PF00096">
    <property type="entry name" value="zf-C2H2"/>
    <property type="match status" value="1"/>
</dbReference>
<keyword evidence="9" id="KW-0804">Transcription</keyword>
<evidence type="ECO:0000256" key="3">
    <source>
        <dbReference type="ARBA" id="ARBA00022723"/>
    </source>
</evidence>
<keyword evidence="5 11" id="KW-0863">Zinc-finger</keyword>
<accession>A0A7L3B067</accession>
<keyword evidence="10" id="KW-0539">Nucleus</keyword>
<feature type="domain" description="C2H2-type" evidence="12">
    <location>
        <begin position="63"/>
        <end position="90"/>
    </location>
</feature>
<dbReference type="InterPro" id="IPR013087">
    <property type="entry name" value="Znf_C2H2_type"/>
</dbReference>
<keyword evidence="4" id="KW-0677">Repeat</keyword>
<feature type="domain" description="C2H2-type" evidence="12">
    <location>
        <begin position="91"/>
        <end position="113"/>
    </location>
</feature>
<dbReference type="PROSITE" id="PS50157">
    <property type="entry name" value="ZINC_FINGER_C2H2_2"/>
    <property type="match status" value="3"/>
</dbReference>
<evidence type="ECO:0000256" key="11">
    <source>
        <dbReference type="PROSITE-ProRule" id="PRU00042"/>
    </source>
</evidence>
<protein>
    <submittedName>
        <fullName evidence="13">ZN697 protein</fullName>
    </submittedName>
</protein>
<dbReference type="EMBL" id="VZTO01018232">
    <property type="protein sequence ID" value="NXT25822.1"/>
    <property type="molecule type" value="Genomic_DNA"/>
</dbReference>
<comment type="subcellular location">
    <subcellularLocation>
        <location evidence="1">Nucleus</location>
    </subcellularLocation>
</comment>
<dbReference type="Proteomes" id="UP000536260">
    <property type="component" value="Unassembled WGS sequence"/>
</dbReference>
<keyword evidence="8" id="KW-0238">DNA-binding</keyword>
<dbReference type="Gene3D" id="3.30.160.60">
    <property type="entry name" value="Classic Zinc Finger"/>
    <property type="match status" value="3"/>
</dbReference>
<comment type="similarity">
    <text evidence="2">Belongs to the krueppel C2H2-type zinc-finger protein family.</text>
</comment>
<keyword evidence="14" id="KW-1185">Reference proteome</keyword>
<dbReference type="FunFam" id="3.30.160.60:FF:000711">
    <property type="entry name" value="zinc finger protein 697"/>
    <property type="match status" value="1"/>
</dbReference>
<evidence type="ECO:0000313" key="14">
    <source>
        <dbReference type="Proteomes" id="UP000536260"/>
    </source>
</evidence>
<comment type="caution">
    <text evidence="13">The sequence shown here is derived from an EMBL/GenBank/DDBJ whole genome shotgun (WGS) entry which is preliminary data.</text>
</comment>
<evidence type="ECO:0000256" key="5">
    <source>
        <dbReference type="ARBA" id="ARBA00022771"/>
    </source>
</evidence>